<evidence type="ECO:0000256" key="5">
    <source>
        <dbReference type="ARBA" id="ARBA00022737"/>
    </source>
</evidence>
<dbReference type="Gene3D" id="3.80.10.10">
    <property type="entry name" value="Ribonuclease Inhibitor"/>
    <property type="match status" value="2"/>
</dbReference>
<keyword evidence="7" id="KW-0472">Membrane</keyword>
<dbReference type="InterPro" id="IPR046959">
    <property type="entry name" value="PRK1-6/SRF4-like"/>
</dbReference>
<keyword evidence="3" id="KW-0812">Transmembrane</keyword>
<dbReference type="PANTHER" id="PTHR48007:SF4">
    <property type="entry name" value="LEUCINE-RICH REPEAT RECEPTOR-LIKE PROTEIN KINASE PXC1"/>
    <property type="match status" value="1"/>
</dbReference>
<feature type="region of interest" description="Disordered" evidence="8">
    <location>
        <begin position="237"/>
        <end position="256"/>
    </location>
</feature>
<keyword evidence="6" id="KW-1133">Transmembrane helix</keyword>
<keyword evidence="2" id="KW-0433">Leucine-rich repeat</keyword>
<dbReference type="InterPro" id="IPR001611">
    <property type="entry name" value="Leu-rich_rpt"/>
</dbReference>
<dbReference type="SUPFAM" id="SSF56112">
    <property type="entry name" value="Protein kinase-like (PK-like)"/>
    <property type="match status" value="1"/>
</dbReference>
<evidence type="ECO:0000256" key="6">
    <source>
        <dbReference type="ARBA" id="ARBA00022989"/>
    </source>
</evidence>
<dbReference type="AlphaFoldDB" id="D8SQ97"/>
<evidence type="ECO:0000313" key="12">
    <source>
        <dbReference type="Proteomes" id="UP000001514"/>
    </source>
</evidence>
<dbReference type="PROSITE" id="PS50011">
    <property type="entry name" value="PROTEIN_KINASE_DOM"/>
    <property type="match status" value="1"/>
</dbReference>
<dbReference type="HOGENOM" id="CLU_000288_92_6_1"/>
<dbReference type="InterPro" id="IPR013210">
    <property type="entry name" value="LRR_N_plant-typ"/>
</dbReference>
<evidence type="ECO:0000256" key="4">
    <source>
        <dbReference type="ARBA" id="ARBA00022729"/>
    </source>
</evidence>
<dbReference type="FunFam" id="3.80.10.10:FF:000400">
    <property type="entry name" value="Nuclear pore complex protein NUP107"/>
    <property type="match status" value="1"/>
</dbReference>
<dbReference type="PROSITE" id="PS51450">
    <property type="entry name" value="LRR"/>
    <property type="match status" value="1"/>
</dbReference>
<accession>D8SQ97</accession>
<dbReference type="Pfam" id="PF08263">
    <property type="entry name" value="LRRNT_2"/>
    <property type="match status" value="1"/>
</dbReference>
<keyword evidence="5" id="KW-0677">Repeat</keyword>
<evidence type="ECO:0000259" key="10">
    <source>
        <dbReference type="PROSITE" id="PS50011"/>
    </source>
</evidence>
<feature type="compositionally biased region" description="Pro residues" evidence="8">
    <location>
        <begin position="239"/>
        <end position="256"/>
    </location>
</feature>
<evidence type="ECO:0000256" key="7">
    <source>
        <dbReference type="ARBA" id="ARBA00023136"/>
    </source>
</evidence>
<proteinExistence type="predicted"/>
<dbReference type="CDD" id="cd14066">
    <property type="entry name" value="STKc_IRAK"/>
    <property type="match status" value="1"/>
</dbReference>
<dbReference type="InterPro" id="IPR000719">
    <property type="entry name" value="Prot_kinase_dom"/>
</dbReference>
<sequence>MKPLVVVVVVVVVALAAAVAVALEVGGDLGAQQEVEALLAFKQSADWNGGRLRSWGRGSNLCTQWVGVSCVKGRVSKLVLEDYDLVGGIDSLLRLRSLRLLSLKNNALNGSIPPDLTNWRNVKFVFLGGNHLSGSIPRSISQLAHLWRLDLSNNRLSGPVPSSMDALTNLLTLRLEGNELSSALPPLAHLTMLNDFNVSANQLRGTIPKTLERFNASTFAGNAGLCGSPLPRCASILEPPSPAPSPDHTIDPPPPFRAYVPSSLAMPSHSNDTSMGDAVVLVLMTSMFLVYYWRRSGRRGRKFEDRSSSSASGFGSQLDQQSKHGTYASKPRTLVFVGGGGSGQAPSFDLEHLLRASAEMLGKGSLGSAYKAMLVDGYVVAVKRLKDVTSTSRKDFEQHIELIGRMRSPHLVQLQAYYYAKDEKLLVYDYMPNGSLHSLLHGNRGPGRVPVDWTTRINIALGAARGLAYIHQESGSHKIPHGNIKSSNVFLDRNGVARIGDFGLALLMNSAACSRLVGYRAPEHWETRRISQKGDVYSFGVLLLEILTGKAPVQRDGVHDLPRWVQSVVREEWTAEVFDLELMRYRDIEEEMVGLLQTAMACVAHSPDARPKMSQVVRMIEEIRGNASPESFDSQSQLSSSQSEGA</sequence>
<dbReference type="InParanoid" id="D8SQ97"/>
<dbReference type="Gene3D" id="1.10.510.10">
    <property type="entry name" value="Transferase(Phosphotransferase) domain 1"/>
    <property type="match status" value="1"/>
</dbReference>
<evidence type="ECO:0000256" key="2">
    <source>
        <dbReference type="ARBA" id="ARBA00022614"/>
    </source>
</evidence>
<feature type="domain" description="Protein kinase" evidence="10">
    <location>
        <begin position="355"/>
        <end position="623"/>
    </location>
</feature>
<dbReference type="Proteomes" id="UP000001514">
    <property type="component" value="Unassembled WGS sequence"/>
</dbReference>
<dbReference type="GO" id="GO:0016020">
    <property type="term" value="C:membrane"/>
    <property type="evidence" value="ECO:0007669"/>
    <property type="project" value="UniProtKB-SubCell"/>
</dbReference>
<dbReference type="EMBL" id="GL377633">
    <property type="protein sequence ID" value="EFJ13421.1"/>
    <property type="molecule type" value="Genomic_DNA"/>
</dbReference>
<keyword evidence="4 9" id="KW-0732">Signal</keyword>
<dbReference type="STRING" id="88036.D8SQ97"/>
<keyword evidence="12" id="KW-1185">Reference proteome</keyword>
<dbReference type="Gene3D" id="3.30.200.20">
    <property type="entry name" value="Phosphorylase Kinase, domain 1"/>
    <property type="match status" value="1"/>
</dbReference>
<dbReference type="InterPro" id="IPR011009">
    <property type="entry name" value="Kinase-like_dom_sf"/>
</dbReference>
<dbReference type="eggNOG" id="ENOG502QPUR">
    <property type="taxonomic scope" value="Eukaryota"/>
</dbReference>
<evidence type="ECO:0000256" key="3">
    <source>
        <dbReference type="ARBA" id="ARBA00022692"/>
    </source>
</evidence>
<dbReference type="Pfam" id="PF00560">
    <property type="entry name" value="LRR_1"/>
    <property type="match status" value="2"/>
</dbReference>
<dbReference type="GO" id="GO:0004672">
    <property type="term" value="F:protein kinase activity"/>
    <property type="evidence" value="ECO:0007669"/>
    <property type="project" value="InterPro"/>
</dbReference>
<feature type="compositionally biased region" description="Low complexity" evidence="8">
    <location>
        <begin position="628"/>
        <end position="646"/>
    </location>
</feature>
<evidence type="ECO:0000256" key="9">
    <source>
        <dbReference type="SAM" id="SignalP"/>
    </source>
</evidence>
<feature type="chain" id="PRO_5003122936" description="Protein kinase domain-containing protein" evidence="9">
    <location>
        <begin position="23"/>
        <end position="646"/>
    </location>
</feature>
<protein>
    <recommendedName>
        <fullName evidence="10">Protein kinase domain-containing protein</fullName>
    </recommendedName>
</protein>
<dbReference type="FunCoup" id="D8SQ97">
    <property type="interactions" value="207"/>
</dbReference>
<feature type="signal peptide" evidence="9">
    <location>
        <begin position="1"/>
        <end position="22"/>
    </location>
</feature>
<dbReference type="FunFam" id="1.10.510.10:FF:000095">
    <property type="entry name" value="protein STRUBBELIG-RECEPTOR FAMILY 8"/>
    <property type="match status" value="1"/>
</dbReference>
<feature type="region of interest" description="Disordered" evidence="8">
    <location>
        <begin position="303"/>
        <end position="324"/>
    </location>
</feature>
<dbReference type="Gramene" id="EFJ13421">
    <property type="protein sequence ID" value="EFJ13421"/>
    <property type="gene ID" value="SELMODRAFT_234818"/>
</dbReference>
<comment type="subcellular location">
    <subcellularLocation>
        <location evidence="1">Membrane</location>
    </subcellularLocation>
</comment>
<dbReference type="InterPro" id="IPR032675">
    <property type="entry name" value="LRR_dom_sf"/>
</dbReference>
<dbReference type="Pfam" id="PF07714">
    <property type="entry name" value="PK_Tyr_Ser-Thr"/>
    <property type="match status" value="1"/>
</dbReference>
<dbReference type="InterPro" id="IPR001245">
    <property type="entry name" value="Ser-Thr/Tyr_kinase_cat_dom"/>
</dbReference>
<name>D8SQ97_SELML</name>
<feature type="region of interest" description="Disordered" evidence="8">
    <location>
        <begin position="624"/>
        <end position="646"/>
    </location>
</feature>
<reference evidence="11 12" key="1">
    <citation type="journal article" date="2011" name="Science">
        <title>The Selaginella genome identifies genetic changes associated with the evolution of vascular plants.</title>
        <authorList>
            <person name="Banks J.A."/>
            <person name="Nishiyama T."/>
            <person name="Hasebe M."/>
            <person name="Bowman J.L."/>
            <person name="Gribskov M."/>
            <person name="dePamphilis C."/>
            <person name="Albert V.A."/>
            <person name="Aono N."/>
            <person name="Aoyama T."/>
            <person name="Ambrose B.A."/>
            <person name="Ashton N.W."/>
            <person name="Axtell M.J."/>
            <person name="Barker E."/>
            <person name="Barker M.S."/>
            <person name="Bennetzen J.L."/>
            <person name="Bonawitz N.D."/>
            <person name="Chapple C."/>
            <person name="Cheng C."/>
            <person name="Correa L.G."/>
            <person name="Dacre M."/>
            <person name="DeBarry J."/>
            <person name="Dreyer I."/>
            <person name="Elias M."/>
            <person name="Engstrom E.M."/>
            <person name="Estelle M."/>
            <person name="Feng L."/>
            <person name="Finet C."/>
            <person name="Floyd S.K."/>
            <person name="Frommer W.B."/>
            <person name="Fujita T."/>
            <person name="Gramzow L."/>
            <person name="Gutensohn M."/>
            <person name="Harholt J."/>
            <person name="Hattori M."/>
            <person name="Heyl A."/>
            <person name="Hirai T."/>
            <person name="Hiwatashi Y."/>
            <person name="Ishikawa M."/>
            <person name="Iwata M."/>
            <person name="Karol K.G."/>
            <person name="Koehler B."/>
            <person name="Kolukisaoglu U."/>
            <person name="Kubo M."/>
            <person name="Kurata T."/>
            <person name="Lalonde S."/>
            <person name="Li K."/>
            <person name="Li Y."/>
            <person name="Litt A."/>
            <person name="Lyons E."/>
            <person name="Manning G."/>
            <person name="Maruyama T."/>
            <person name="Michael T.P."/>
            <person name="Mikami K."/>
            <person name="Miyazaki S."/>
            <person name="Morinaga S."/>
            <person name="Murata T."/>
            <person name="Mueller-Roeber B."/>
            <person name="Nelson D.R."/>
            <person name="Obara M."/>
            <person name="Oguri Y."/>
            <person name="Olmstead R.G."/>
            <person name="Onodera N."/>
            <person name="Petersen B.L."/>
            <person name="Pils B."/>
            <person name="Prigge M."/>
            <person name="Rensing S.A."/>
            <person name="Riano-Pachon D.M."/>
            <person name="Roberts A.W."/>
            <person name="Sato Y."/>
            <person name="Scheller H.V."/>
            <person name="Schulz B."/>
            <person name="Schulz C."/>
            <person name="Shakirov E.V."/>
            <person name="Shibagaki N."/>
            <person name="Shinohara N."/>
            <person name="Shippen D.E."/>
            <person name="Soerensen I."/>
            <person name="Sotooka R."/>
            <person name="Sugimoto N."/>
            <person name="Sugita M."/>
            <person name="Sumikawa N."/>
            <person name="Tanurdzic M."/>
            <person name="Theissen G."/>
            <person name="Ulvskov P."/>
            <person name="Wakazuki S."/>
            <person name="Weng J.K."/>
            <person name="Willats W.W."/>
            <person name="Wipf D."/>
            <person name="Wolf P.G."/>
            <person name="Yang L."/>
            <person name="Zimmer A.D."/>
            <person name="Zhu Q."/>
            <person name="Mitros T."/>
            <person name="Hellsten U."/>
            <person name="Loque D."/>
            <person name="Otillar R."/>
            <person name="Salamov A."/>
            <person name="Schmutz J."/>
            <person name="Shapiro H."/>
            <person name="Lindquist E."/>
            <person name="Lucas S."/>
            <person name="Rokhsar D."/>
            <person name="Grigoriev I.V."/>
        </authorList>
    </citation>
    <scope>NUCLEOTIDE SEQUENCE [LARGE SCALE GENOMIC DNA]</scope>
</reference>
<organism evidence="12">
    <name type="scientific">Selaginella moellendorffii</name>
    <name type="common">Spikemoss</name>
    <dbReference type="NCBI Taxonomy" id="88036"/>
    <lineage>
        <taxon>Eukaryota</taxon>
        <taxon>Viridiplantae</taxon>
        <taxon>Streptophyta</taxon>
        <taxon>Embryophyta</taxon>
        <taxon>Tracheophyta</taxon>
        <taxon>Lycopodiopsida</taxon>
        <taxon>Selaginellales</taxon>
        <taxon>Selaginellaceae</taxon>
        <taxon>Selaginella</taxon>
    </lineage>
</organism>
<dbReference type="KEGG" id="smo:SELMODRAFT_234818"/>
<evidence type="ECO:0000256" key="1">
    <source>
        <dbReference type="ARBA" id="ARBA00004370"/>
    </source>
</evidence>
<evidence type="ECO:0000256" key="8">
    <source>
        <dbReference type="SAM" id="MobiDB-lite"/>
    </source>
</evidence>
<evidence type="ECO:0000313" key="11">
    <source>
        <dbReference type="EMBL" id="EFJ13421.1"/>
    </source>
</evidence>
<dbReference type="GO" id="GO:0005524">
    <property type="term" value="F:ATP binding"/>
    <property type="evidence" value="ECO:0007669"/>
    <property type="project" value="InterPro"/>
</dbReference>
<gene>
    <name evidence="11" type="ORF">SELMODRAFT_234818</name>
</gene>
<dbReference type="PANTHER" id="PTHR48007">
    <property type="entry name" value="LEUCINE-RICH REPEAT RECEPTOR-LIKE PROTEIN KINASE PXC1"/>
    <property type="match status" value="1"/>
</dbReference>
<dbReference type="SUPFAM" id="SSF52058">
    <property type="entry name" value="L domain-like"/>
    <property type="match status" value="1"/>
</dbReference>